<accession>A0A397S1T0</accession>
<comment type="caution">
    <text evidence="2">The sequence shown here is derived from an EMBL/GenBank/DDBJ whole genome shotgun (WGS) entry which is preliminary data.</text>
</comment>
<organism evidence="2 3">
    <name type="scientific">Glomus cerebriforme</name>
    <dbReference type="NCBI Taxonomy" id="658196"/>
    <lineage>
        <taxon>Eukaryota</taxon>
        <taxon>Fungi</taxon>
        <taxon>Fungi incertae sedis</taxon>
        <taxon>Mucoromycota</taxon>
        <taxon>Glomeromycotina</taxon>
        <taxon>Glomeromycetes</taxon>
        <taxon>Glomerales</taxon>
        <taxon>Glomeraceae</taxon>
        <taxon>Glomus</taxon>
    </lineage>
</organism>
<dbReference type="InterPro" id="IPR002156">
    <property type="entry name" value="RNaseH_domain"/>
</dbReference>
<dbReference type="OrthoDB" id="2408008at2759"/>
<evidence type="ECO:0000313" key="3">
    <source>
        <dbReference type="Proteomes" id="UP000265703"/>
    </source>
</evidence>
<dbReference type="InterPro" id="IPR036397">
    <property type="entry name" value="RNaseH_sf"/>
</dbReference>
<dbReference type="AlphaFoldDB" id="A0A397S1T0"/>
<dbReference type="STRING" id="658196.A0A397S1T0"/>
<proteinExistence type="predicted"/>
<dbReference type="Proteomes" id="UP000265703">
    <property type="component" value="Unassembled WGS sequence"/>
</dbReference>
<evidence type="ECO:0000313" key="2">
    <source>
        <dbReference type="EMBL" id="RIA79918.1"/>
    </source>
</evidence>
<dbReference type="SUPFAM" id="SSF53098">
    <property type="entry name" value="Ribonuclease H-like"/>
    <property type="match status" value="1"/>
</dbReference>
<reference evidence="2 3" key="1">
    <citation type="submission" date="2018-06" db="EMBL/GenBank/DDBJ databases">
        <title>Comparative genomics reveals the genomic features of Rhizophagus irregularis, R. cerebriforme, R. diaphanum and Gigaspora rosea, and their symbiotic lifestyle signature.</title>
        <authorList>
            <person name="Morin E."/>
            <person name="San Clemente H."/>
            <person name="Chen E.C.H."/>
            <person name="De La Providencia I."/>
            <person name="Hainaut M."/>
            <person name="Kuo A."/>
            <person name="Kohler A."/>
            <person name="Murat C."/>
            <person name="Tang N."/>
            <person name="Roy S."/>
            <person name="Loubradou J."/>
            <person name="Henrissat B."/>
            <person name="Grigoriev I.V."/>
            <person name="Corradi N."/>
            <person name="Roux C."/>
            <person name="Martin F.M."/>
        </authorList>
    </citation>
    <scope>NUCLEOTIDE SEQUENCE [LARGE SCALE GENOMIC DNA]</scope>
    <source>
        <strain evidence="2 3">DAOM 227022</strain>
    </source>
</reference>
<dbReference type="EMBL" id="QKYT01001097">
    <property type="protein sequence ID" value="RIA79918.1"/>
    <property type="molecule type" value="Genomic_DNA"/>
</dbReference>
<dbReference type="Gene3D" id="3.30.420.10">
    <property type="entry name" value="Ribonuclease H-like superfamily/Ribonuclease H"/>
    <property type="match status" value="1"/>
</dbReference>
<keyword evidence="3" id="KW-1185">Reference proteome</keyword>
<evidence type="ECO:0000259" key="1">
    <source>
        <dbReference type="PROSITE" id="PS50879"/>
    </source>
</evidence>
<gene>
    <name evidence="2" type="ORF">C1645_839635</name>
</gene>
<dbReference type="PROSITE" id="PS50879">
    <property type="entry name" value="RNASE_H_1"/>
    <property type="match status" value="1"/>
</dbReference>
<feature type="domain" description="RNase H type-1" evidence="1">
    <location>
        <begin position="162"/>
        <end position="307"/>
    </location>
</feature>
<dbReference type="InterPro" id="IPR012337">
    <property type="entry name" value="RNaseH-like_sf"/>
</dbReference>
<name>A0A397S1T0_9GLOM</name>
<sequence>MDEYFKPYVYTKKFNLSSNNFNPLWFQKLTELVLLSPGFSRRIHYRWFPSSNLSRVPVTLEVIKKYAAHNKLLVEHWDLVKICRVPLKLSVTGSPLYDLRISLFELNALTNSHFLVSVVSTDDDSHDSLVVSDLSLQDPFLKHILDKDIRLNLFRHKQAFVHASSLSFYTDSSLYGAGSTDMKMGIAWKQVDSSCPCLSFNASLDNFPSSSRAEIAAVLSAICTVPVNCVVHIFTDSENVITGLNGLTHYSNNFLFNLEKSNNYMFWIAIKLLMDVYHLNIITHKVKSHSSDVHNNDTDSLAKAGYFLPAFNLAPSFVDSPTFLISWNNHKSKSAQFN</sequence>
<dbReference type="GO" id="GO:0003676">
    <property type="term" value="F:nucleic acid binding"/>
    <property type="evidence" value="ECO:0007669"/>
    <property type="project" value="InterPro"/>
</dbReference>
<protein>
    <recommendedName>
        <fullName evidence="1">RNase H type-1 domain-containing protein</fullName>
    </recommendedName>
</protein>
<dbReference type="GO" id="GO:0004523">
    <property type="term" value="F:RNA-DNA hybrid ribonuclease activity"/>
    <property type="evidence" value="ECO:0007669"/>
    <property type="project" value="InterPro"/>
</dbReference>
<dbReference type="Pfam" id="PF00075">
    <property type="entry name" value="RNase_H"/>
    <property type="match status" value="1"/>
</dbReference>